<accession>A0A3R7XFX8</accession>
<comment type="catalytic activity">
    <reaction evidence="1">
        <text>2 ATP = 3',3'-c-di-AMP + 2 diphosphate</text>
        <dbReference type="Rhea" id="RHEA:35655"/>
        <dbReference type="ChEBI" id="CHEBI:30616"/>
        <dbReference type="ChEBI" id="CHEBI:33019"/>
        <dbReference type="ChEBI" id="CHEBI:71500"/>
        <dbReference type="EC" id="2.7.7.85"/>
    </reaction>
</comment>
<evidence type="ECO:0000313" key="8">
    <source>
        <dbReference type="Proteomes" id="UP000284763"/>
    </source>
</evidence>
<dbReference type="SUPFAM" id="SSF143597">
    <property type="entry name" value="YojJ-like"/>
    <property type="match status" value="1"/>
</dbReference>
<keyword evidence="4" id="KW-0547">Nucleotide-binding</keyword>
<evidence type="ECO:0000259" key="6">
    <source>
        <dbReference type="PROSITE" id="PS51794"/>
    </source>
</evidence>
<evidence type="ECO:0000256" key="5">
    <source>
        <dbReference type="ARBA" id="ARBA00022840"/>
    </source>
</evidence>
<feature type="domain" description="DAC" evidence="6">
    <location>
        <begin position="1"/>
        <end position="50"/>
    </location>
</feature>
<dbReference type="InterPro" id="IPR050338">
    <property type="entry name" value="DisA"/>
</dbReference>
<protein>
    <submittedName>
        <fullName evidence="7">Diadenylate cyclase</fullName>
    </submittedName>
</protein>
<keyword evidence="3" id="KW-0548">Nucleotidyltransferase</keyword>
<dbReference type="GO" id="GO:0004016">
    <property type="term" value="F:adenylate cyclase activity"/>
    <property type="evidence" value="ECO:0007669"/>
    <property type="project" value="TreeGrafter"/>
</dbReference>
<dbReference type="Proteomes" id="UP000284763">
    <property type="component" value="Unassembled WGS sequence"/>
</dbReference>
<sequence length="58" mass="6165">DVSIDKGLGGRHVSAATITRDTVALAVTISESGGVVRVYMDGIMKFSIETSERVIKLN</sequence>
<evidence type="ECO:0000256" key="1">
    <source>
        <dbReference type="ARBA" id="ARBA00000877"/>
    </source>
</evidence>
<dbReference type="PANTHER" id="PTHR34185">
    <property type="entry name" value="DIADENYLATE CYCLASE"/>
    <property type="match status" value="1"/>
</dbReference>
<evidence type="ECO:0000256" key="4">
    <source>
        <dbReference type="ARBA" id="ARBA00022741"/>
    </source>
</evidence>
<feature type="non-terminal residue" evidence="7">
    <location>
        <position position="1"/>
    </location>
</feature>
<evidence type="ECO:0000313" key="7">
    <source>
        <dbReference type="EMBL" id="RQD82049.1"/>
    </source>
</evidence>
<dbReference type="InterPro" id="IPR003390">
    <property type="entry name" value="DNA_integrity_scan_DisA_N"/>
</dbReference>
<name>A0A3R7XFX8_9EURY</name>
<dbReference type="AlphaFoldDB" id="A0A3R7XFX8"/>
<dbReference type="GO" id="GO:0106408">
    <property type="term" value="F:diadenylate cyclase activity"/>
    <property type="evidence" value="ECO:0007669"/>
    <property type="project" value="UniProtKB-EC"/>
</dbReference>
<gene>
    <name evidence="7" type="ORF">D5R95_07705</name>
</gene>
<dbReference type="GO" id="GO:0005524">
    <property type="term" value="F:ATP binding"/>
    <property type="evidence" value="ECO:0007669"/>
    <property type="project" value="UniProtKB-KW"/>
</dbReference>
<evidence type="ECO:0000256" key="2">
    <source>
        <dbReference type="ARBA" id="ARBA00022679"/>
    </source>
</evidence>
<keyword evidence="5" id="KW-0067">ATP-binding</keyword>
<proteinExistence type="predicted"/>
<comment type="caution">
    <text evidence="7">The sequence shown here is derived from an EMBL/GenBank/DDBJ whole genome shotgun (WGS) entry which is preliminary data.</text>
</comment>
<evidence type="ECO:0000256" key="3">
    <source>
        <dbReference type="ARBA" id="ARBA00022695"/>
    </source>
</evidence>
<dbReference type="Gene3D" id="3.40.1700.10">
    <property type="entry name" value="DNA integrity scanning protein, DisA, N-terminal domain"/>
    <property type="match status" value="1"/>
</dbReference>
<dbReference type="PROSITE" id="PS51794">
    <property type="entry name" value="DAC"/>
    <property type="match status" value="1"/>
</dbReference>
<keyword evidence="2" id="KW-0808">Transferase</keyword>
<dbReference type="InterPro" id="IPR036888">
    <property type="entry name" value="DNA_integrity_DisA_N_sf"/>
</dbReference>
<reference evidence="7 8" key="1">
    <citation type="submission" date="2018-08" db="EMBL/GenBank/DDBJ databases">
        <title>The metabolism and importance of syntrophic acetate oxidation coupled to methane or sulfide production in haloalkaline environments.</title>
        <authorList>
            <person name="Timmers P.H.A."/>
            <person name="Vavourakis C.D."/>
            <person name="Sorokin D.Y."/>
            <person name="Sinninghe Damste J.S."/>
            <person name="Muyzer G."/>
            <person name="Stams A.J.M."/>
            <person name="Plugge C.M."/>
        </authorList>
    </citation>
    <scope>NUCLEOTIDE SEQUENCE [LARGE SCALE GENOMIC DNA]</scope>
    <source>
        <strain evidence="7">MSAO_Arc3</strain>
    </source>
</reference>
<dbReference type="Pfam" id="PF02457">
    <property type="entry name" value="DAC"/>
    <property type="match status" value="1"/>
</dbReference>
<organism evidence="7 8">
    <name type="scientific">Methanosalsum natronophilum</name>
    <dbReference type="NCBI Taxonomy" id="768733"/>
    <lineage>
        <taxon>Archaea</taxon>
        <taxon>Methanobacteriati</taxon>
        <taxon>Methanobacteriota</taxon>
        <taxon>Stenosarchaea group</taxon>
        <taxon>Methanomicrobia</taxon>
        <taxon>Methanosarcinales</taxon>
        <taxon>Methanosarcinaceae</taxon>
        <taxon>Methanosalsum</taxon>
    </lineage>
</organism>
<dbReference type="EMBL" id="QZAB01000484">
    <property type="protein sequence ID" value="RQD82049.1"/>
    <property type="molecule type" value="Genomic_DNA"/>
</dbReference>
<dbReference type="PANTHER" id="PTHR34185:SF1">
    <property type="entry name" value="DIADENYLATE CYCLASE"/>
    <property type="match status" value="1"/>
</dbReference>